<reference evidence="2 3" key="1">
    <citation type="submission" date="2021-03" db="EMBL/GenBank/DDBJ databases">
        <title>First Case of infection caused by Chromobacterium haemolyticum derived from water in China.</title>
        <authorList>
            <person name="Chen J."/>
            <person name="Liu C."/>
        </authorList>
    </citation>
    <scope>NUCLEOTIDE SEQUENCE [LARGE SCALE GENOMIC DNA]</scope>
    <source>
        <strain evidence="2 3">WJ-5</strain>
    </source>
</reference>
<keyword evidence="1" id="KW-0732">Signal</keyword>
<dbReference type="PANTHER" id="PTHR37625">
    <property type="entry name" value="OUTER MEMBRANE LIPOPROTEIN-RELATED"/>
    <property type="match status" value="1"/>
</dbReference>
<evidence type="ECO:0000313" key="2">
    <source>
        <dbReference type="EMBL" id="MBO0415218.1"/>
    </source>
</evidence>
<dbReference type="RefSeq" id="WP_043591507.1">
    <property type="nucleotide sequence ID" value="NZ_AP019312.1"/>
</dbReference>
<proteinExistence type="predicted"/>
<sequence length="169" mass="18856">MFRYLVALHLVLLLTGCSAMQTLSEAASNAYRTVFPKKQDVFNVGIVTDNTANADSAGKALSVVVRIYQLRKRDVFDNALYQTLLDQDQAVLAYDALSADSFTVVPSTGMHTSMPLSQETQYLGVAAFFRERDGDNWRVVVDRKTLLSKPSLRLGISEYRIRLQAEASR</sequence>
<dbReference type="EMBL" id="JAFLRD010000005">
    <property type="protein sequence ID" value="MBO0415218.1"/>
    <property type="molecule type" value="Genomic_DNA"/>
</dbReference>
<dbReference type="NCBIfam" id="TIGR03352">
    <property type="entry name" value="VI_chp_3"/>
    <property type="match status" value="1"/>
</dbReference>
<keyword evidence="3" id="KW-1185">Reference proteome</keyword>
<dbReference type="Proteomes" id="UP000664349">
    <property type="component" value="Unassembled WGS sequence"/>
</dbReference>
<dbReference type="PANTHER" id="PTHR37625:SF4">
    <property type="entry name" value="OUTER MEMBRANE LIPOPROTEIN"/>
    <property type="match status" value="1"/>
</dbReference>
<comment type="caution">
    <text evidence="2">The sequence shown here is derived from an EMBL/GenBank/DDBJ whole genome shotgun (WGS) entry which is preliminary data.</text>
</comment>
<dbReference type="InterPro" id="IPR038706">
    <property type="entry name" value="Type_VI_SciN-like_sf"/>
</dbReference>
<accession>A0ABS3GJJ3</accession>
<evidence type="ECO:0000256" key="1">
    <source>
        <dbReference type="SAM" id="SignalP"/>
    </source>
</evidence>
<feature type="signal peptide" evidence="1">
    <location>
        <begin position="1"/>
        <end position="19"/>
    </location>
</feature>
<dbReference type="GeneID" id="58559306"/>
<name>A0ABS3GJJ3_9NEIS</name>
<organism evidence="2 3">
    <name type="scientific">Chromobacterium haemolyticum</name>
    <dbReference type="NCBI Taxonomy" id="394935"/>
    <lineage>
        <taxon>Bacteria</taxon>
        <taxon>Pseudomonadati</taxon>
        <taxon>Pseudomonadota</taxon>
        <taxon>Betaproteobacteria</taxon>
        <taxon>Neisseriales</taxon>
        <taxon>Chromobacteriaceae</taxon>
        <taxon>Chromobacterium</taxon>
    </lineage>
</organism>
<dbReference type="InterPro" id="IPR017734">
    <property type="entry name" value="T6SS_SciN"/>
</dbReference>
<protein>
    <submittedName>
        <fullName evidence="2">Type VI secretion system lipoprotein TssJ</fullName>
    </submittedName>
</protein>
<keyword evidence="2" id="KW-0449">Lipoprotein</keyword>
<dbReference type="PROSITE" id="PS51257">
    <property type="entry name" value="PROKAR_LIPOPROTEIN"/>
    <property type="match status" value="1"/>
</dbReference>
<gene>
    <name evidence="2" type="primary">tssJ</name>
    <name evidence="2" type="ORF">J1C50_06815</name>
</gene>
<dbReference type="Gene3D" id="2.60.40.4150">
    <property type="entry name" value="Type VI secretion system, lipoprotein SciN"/>
    <property type="match status" value="1"/>
</dbReference>
<feature type="chain" id="PRO_5045995402" evidence="1">
    <location>
        <begin position="20"/>
        <end position="169"/>
    </location>
</feature>
<dbReference type="Pfam" id="PF12790">
    <property type="entry name" value="T6SS-SciN"/>
    <property type="match status" value="1"/>
</dbReference>
<evidence type="ECO:0000313" key="3">
    <source>
        <dbReference type="Proteomes" id="UP000664349"/>
    </source>
</evidence>